<evidence type="ECO:0000313" key="1">
    <source>
        <dbReference type="EMBL" id="MBC8362159.1"/>
    </source>
</evidence>
<organism evidence="1 2">
    <name type="scientific">Candidatus Desulfatibia profunda</name>
    <dbReference type="NCBI Taxonomy" id="2841695"/>
    <lineage>
        <taxon>Bacteria</taxon>
        <taxon>Pseudomonadati</taxon>
        <taxon>Thermodesulfobacteriota</taxon>
        <taxon>Desulfobacteria</taxon>
        <taxon>Desulfobacterales</taxon>
        <taxon>Desulfobacterales incertae sedis</taxon>
        <taxon>Candidatus Desulfatibia</taxon>
    </lineage>
</organism>
<dbReference type="Proteomes" id="UP000603434">
    <property type="component" value="Unassembled WGS sequence"/>
</dbReference>
<evidence type="ECO:0000313" key="2">
    <source>
        <dbReference type="Proteomes" id="UP000603434"/>
    </source>
</evidence>
<comment type="caution">
    <text evidence="1">The sequence shown here is derived from an EMBL/GenBank/DDBJ whole genome shotgun (WGS) entry which is preliminary data.</text>
</comment>
<sequence>MSLNDALNSLKNAVGDLSSLEVQTYVGEIDVVIDGITDSTDFEASLQKAKTNGHIKLTLVTKLNFDGDGIVLVPSSAPADYIQQAHDAALKVGDDVRKGLIALFADVIGLKVTK</sequence>
<protein>
    <submittedName>
        <fullName evidence="1">Uncharacterized protein</fullName>
    </submittedName>
</protein>
<name>A0A8J6NP71_9BACT</name>
<gene>
    <name evidence="1" type="ORF">H8E23_12260</name>
</gene>
<proteinExistence type="predicted"/>
<dbReference type="EMBL" id="JACNJH010000173">
    <property type="protein sequence ID" value="MBC8362159.1"/>
    <property type="molecule type" value="Genomic_DNA"/>
</dbReference>
<accession>A0A8J6NP71</accession>
<dbReference type="AlphaFoldDB" id="A0A8J6NP71"/>
<reference evidence="1 2" key="1">
    <citation type="submission" date="2020-08" db="EMBL/GenBank/DDBJ databases">
        <title>Bridging the membrane lipid divide: bacteria of the FCB group superphylum have the potential to synthesize archaeal ether lipids.</title>
        <authorList>
            <person name="Villanueva L."/>
            <person name="Von Meijenfeldt F.A.B."/>
            <person name="Westbye A.B."/>
            <person name="Yadav S."/>
            <person name="Hopmans E.C."/>
            <person name="Dutilh B.E."/>
            <person name="Sinninghe Damste J.S."/>
        </authorList>
    </citation>
    <scope>NUCLEOTIDE SEQUENCE [LARGE SCALE GENOMIC DNA]</scope>
    <source>
        <strain evidence="1">NIOZ-UU30</strain>
    </source>
</reference>